<name>A0A0A2GFD5_9PORP</name>
<organism evidence="8 9">
    <name type="scientific">Porphyromonas gingivicanis</name>
    <dbReference type="NCBI Taxonomy" id="266762"/>
    <lineage>
        <taxon>Bacteria</taxon>
        <taxon>Pseudomonadati</taxon>
        <taxon>Bacteroidota</taxon>
        <taxon>Bacteroidia</taxon>
        <taxon>Bacteroidales</taxon>
        <taxon>Porphyromonadaceae</taxon>
        <taxon>Porphyromonas</taxon>
    </lineage>
</organism>
<dbReference type="FunFam" id="1.20.1080.10:FF:000011">
    <property type="entry name" value="Formate family transporter"/>
    <property type="match status" value="1"/>
</dbReference>
<evidence type="ECO:0000256" key="2">
    <source>
        <dbReference type="ARBA" id="ARBA00022448"/>
    </source>
</evidence>
<dbReference type="STRING" id="266762.HQ36_01715"/>
<comment type="subcellular location">
    <subcellularLocation>
        <location evidence="1">Membrane</location>
        <topology evidence="1">Multi-pass membrane protein</topology>
    </subcellularLocation>
</comment>
<dbReference type="PROSITE" id="PS01005">
    <property type="entry name" value="FORMATE_NITRITE_TP_1"/>
    <property type="match status" value="1"/>
</dbReference>
<dbReference type="Pfam" id="PF01226">
    <property type="entry name" value="Form_Nir_trans"/>
    <property type="match status" value="1"/>
</dbReference>
<keyword evidence="4 7" id="KW-1133">Transmembrane helix</keyword>
<dbReference type="Gene3D" id="1.20.1080.10">
    <property type="entry name" value="Glycerol uptake facilitator protein"/>
    <property type="match status" value="1"/>
</dbReference>
<evidence type="ECO:0000256" key="3">
    <source>
        <dbReference type="ARBA" id="ARBA00022692"/>
    </source>
</evidence>
<dbReference type="Proteomes" id="UP000030134">
    <property type="component" value="Unassembled WGS sequence"/>
</dbReference>
<dbReference type="AlphaFoldDB" id="A0A0A2GFD5"/>
<dbReference type="eggNOG" id="COG2116">
    <property type="taxonomic scope" value="Bacteria"/>
</dbReference>
<proteinExistence type="inferred from homology"/>
<evidence type="ECO:0000313" key="8">
    <source>
        <dbReference type="EMBL" id="KGN99194.1"/>
    </source>
</evidence>
<dbReference type="RefSeq" id="WP_036882873.1">
    <property type="nucleotide sequence ID" value="NZ_JQZW01000002.1"/>
</dbReference>
<evidence type="ECO:0000256" key="6">
    <source>
        <dbReference type="ARBA" id="ARBA00049660"/>
    </source>
</evidence>
<feature type="transmembrane region" description="Helical" evidence="7">
    <location>
        <begin position="69"/>
        <end position="87"/>
    </location>
</feature>
<feature type="transmembrane region" description="Helical" evidence="7">
    <location>
        <begin position="160"/>
        <end position="179"/>
    </location>
</feature>
<dbReference type="InterPro" id="IPR024002">
    <property type="entry name" value="For/NO2_transpt_CS"/>
</dbReference>
<dbReference type="NCBIfam" id="TIGR00790">
    <property type="entry name" value="fnt"/>
    <property type="match status" value="1"/>
</dbReference>
<dbReference type="OrthoDB" id="9786493at2"/>
<evidence type="ECO:0000256" key="5">
    <source>
        <dbReference type="ARBA" id="ARBA00023136"/>
    </source>
</evidence>
<gene>
    <name evidence="8" type="ORF">HQ36_01715</name>
</gene>
<keyword evidence="5 7" id="KW-0472">Membrane</keyword>
<evidence type="ECO:0000313" key="9">
    <source>
        <dbReference type="Proteomes" id="UP000030134"/>
    </source>
</evidence>
<feature type="transmembrane region" description="Helical" evidence="7">
    <location>
        <begin position="191"/>
        <end position="213"/>
    </location>
</feature>
<dbReference type="InterPro" id="IPR000292">
    <property type="entry name" value="For/NO2_transpt"/>
</dbReference>
<evidence type="ECO:0000256" key="1">
    <source>
        <dbReference type="ARBA" id="ARBA00004141"/>
    </source>
</evidence>
<feature type="transmembrane region" description="Helical" evidence="7">
    <location>
        <begin position="108"/>
        <end position="130"/>
    </location>
</feature>
<keyword evidence="2" id="KW-0813">Transport</keyword>
<dbReference type="EMBL" id="JQZW01000002">
    <property type="protein sequence ID" value="KGN99194.1"/>
    <property type="molecule type" value="Genomic_DNA"/>
</dbReference>
<dbReference type="GO" id="GO:0015499">
    <property type="term" value="F:formate transmembrane transporter activity"/>
    <property type="evidence" value="ECO:0007669"/>
    <property type="project" value="TreeGrafter"/>
</dbReference>
<comment type="caution">
    <text evidence="8">The sequence shown here is derived from an EMBL/GenBank/DDBJ whole genome shotgun (WGS) entry which is preliminary data.</text>
</comment>
<accession>A0A0A2GFD5</accession>
<dbReference type="PANTHER" id="PTHR30520:SF6">
    <property type="entry name" value="FORMATE_NITRATE FAMILY TRANSPORTER (EUROFUNG)"/>
    <property type="match status" value="1"/>
</dbReference>
<dbReference type="PANTHER" id="PTHR30520">
    <property type="entry name" value="FORMATE TRANSPORTER-RELATED"/>
    <property type="match status" value="1"/>
</dbReference>
<reference evidence="8 9" key="1">
    <citation type="submission" date="2014-08" db="EMBL/GenBank/DDBJ databases">
        <title>Porphyromonas gingivicanis strain:COT-022_OH1391 Genome sequencing.</title>
        <authorList>
            <person name="Wallis C."/>
            <person name="Deusch O."/>
            <person name="O'Flynn C."/>
            <person name="Davis I."/>
            <person name="Jospin G."/>
            <person name="Darling A.E."/>
            <person name="Coil D.A."/>
            <person name="Alexiev A."/>
            <person name="Horsfall A."/>
            <person name="Kirkwood N."/>
            <person name="Harris S."/>
            <person name="Eisen J.A."/>
        </authorList>
    </citation>
    <scope>NUCLEOTIDE SEQUENCE [LARGE SCALE GENOMIC DNA]</scope>
    <source>
        <strain evidence="9">COT-022 OH1391</strain>
    </source>
</reference>
<protein>
    <submittedName>
        <fullName evidence="8">Formate transporter</fullName>
    </submittedName>
</protein>
<dbReference type="InterPro" id="IPR023271">
    <property type="entry name" value="Aquaporin-like"/>
</dbReference>
<dbReference type="GO" id="GO:0005886">
    <property type="term" value="C:plasma membrane"/>
    <property type="evidence" value="ECO:0007669"/>
    <property type="project" value="TreeGrafter"/>
</dbReference>
<feature type="transmembrane region" description="Helical" evidence="7">
    <location>
        <begin position="27"/>
        <end position="49"/>
    </location>
</feature>
<keyword evidence="3 7" id="KW-0812">Transmembrane</keyword>
<keyword evidence="9" id="KW-1185">Reference proteome</keyword>
<comment type="similarity">
    <text evidence="6">Belongs to the FNT transporter (TC 1.A.16) family.</text>
</comment>
<evidence type="ECO:0000256" key="4">
    <source>
        <dbReference type="ARBA" id="ARBA00022989"/>
    </source>
</evidence>
<feature type="transmembrane region" description="Helical" evidence="7">
    <location>
        <begin position="233"/>
        <end position="257"/>
    </location>
</feature>
<evidence type="ECO:0000256" key="7">
    <source>
        <dbReference type="SAM" id="Phobius"/>
    </source>
</evidence>
<dbReference type="PROSITE" id="PS01006">
    <property type="entry name" value="FORMATE_NITRITE_TP_2"/>
    <property type="match status" value="1"/>
</dbReference>
<sequence length="260" mass="28191">MIRNPKEVLEETYLMTEAKKSKPWSKVILLAIMAGVYIAMGGFLSLLVGKGFPGISADNPALGKFLSGITFPVGLILTVITGAELFTSNNAILIPALMKRRISLLFPLKYWAVVYIANFVGAAAFTYFLVYQTGLLEGGPWREAIQHVAEDKTSLSFGVAFLRGIGANWLVCLAIWLGLAAKDLTGKMLGIWLPVMTFVTLGFEHSIANMFYLPLGMMMGAEVTFGQLLIDNLLPVTLGNIVGGALFVGAFHAYVFATKK</sequence>